<dbReference type="Ensembl" id="ENSGWIT00000058554.1">
    <property type="protein sequence ID" value="ENSGWIP00000054332.1"/>
    <property type="gene ID" value="ENSGWIG00000025984.1"/>
</dbReference>
<gene>
    <name evidence="1" type="primary">ak9</name>
</gene>
<organism evidence="1 2">
    <name type="scientific">Gouania willdenowi</name>
    <name type="common">Blunt-snouted clingfish</name>
    <name type="synonym">Lepadogaster willdenowi</name>
    <dbReference type="NCBI Taxonomy" id="441366"/>
    <lineage>
        <taxon>Eukaryota</taxon>
        <taxon>Metazoa</taxon>
        <taxon>Chordata</taxon>
        <taxon>Craniata</taxon>
        <taxon>Vertebrata</taxon>
        <taxon>Euteleostomi</taxon>
        <taxon>Actinopterygii</taxon>
        <taxon>Neopterygii</taxon>
        <taxon>Teleostei</taxon>
        <taxon>Neoteleostei</taxon>
        <taxon>Acanthomorphata</taxon>
        <taxon>Ovalentaria</taxon>
        <taxon>Blenniimorphae</taxon>
        <taxon>Blenniiformes</taxon>
        <taxon>Gobiesocoidei</taxon>
        <taxon>Gobiesocidae</taxon>
        <taxon>Gobiesocinae</taxon>
        <taxon>Gouania</taxon>
    </lineage>
</organism>
<proteinExistence type="predicted"/>
<evidence type="ECO:0000313" key="2">
    <source>
        <dbReference type="Proteomes" id="UP000694680"/>
    </source>
</evidence>
<evidence type="ECO:0000313" key="1">
    <source>
        <dbReference type="Ensembl" id="ENSGWIP00000054332.1"/>
    </source>
</evidence>
<reference evidence="1" key="1">
    <citation type="submission" date="2020-06" db="EMBL/GenBank/DDBJ databases">
        <authorList>
            <consortium name="Wellcome Sanger Institute Data Sharing"/>
        </authorList>
    </citation>
    <scope>NUCLEOTIDE SEQUENCE [LARGE SCALE GENOMIC DNA]</scope>
</reference>
<dbReference type="Gene3D" id="3.40.50.300">
    <property type="entry name" value="P-loop containing nucleotide triphosphate hydrolases"/>
    <property type="match status" value="1"/>
</dbReference>
<accession>A0A8C5I6B9</accession>
<dbReference type="AlphaFoldDB" id="A0A8C5I6B9"/>
<sequence length="427" mass="49251">MSPVCSTKGYVLDGFPNTLKQAELMGSHGIIPMLVVELQLETVEMLKRGQADKMNPNKPHLTHDSSEILQIANNCYEEEATHVRRHFQKQHHNWILLDGLKSKWWIWDRILKEVSRSMKCRNTYLERTQRGQAACVHRLCFTPTQMESSMGEFGHYCPVCLALLHHLVDCSGHAAWTYTAQYRQHYYRMCNEDHLGKFLSCPEGFVSPHCPHTLPAAHLLPRRLTEIQVRDRFPQQVELKGFCPVTYKDGKQRYEFLVRGKIEFAAEYRNRIYVFETSHKQDQFLRMPEAYWDQQLPTKVPPLLDPVPLTSLPTLGYLEQGVSVAVIKALTAVGRLKPKFPFLSAQTSAVVYVAFYLKAFNPKNPQHTREMYKRKLALFEENCALIPYLGSVMVGKYKPPSERPLDYDFKMHRFLALAGPPAAGLDR</sequence>
<reference evidence="1" key="2">
    <citation type="submission" date="2025-08" db="UniProtKB">
        <authorList>
            <consortium name="Ensembl"/>
        </authorList>
    </citation>
    <scope>IDENTIFICATION</scope>
</reference>
<dbReference type="Proteomes" id="UP000694680">
    <property type="component" value="Chromosome 24"/>
</dbReference>
<evidence type="ECO:0008006" key="3">
    <source>
        <dbReference type="Google" id="ProtNLM"/>
    </source>
</evidence>
<protein>
    <recommendedName>
        <fullName evidence="3">Nucleoside-diphosphate kinase</fullName>
    </recommendedName>
</protein>
<dbReference type="SUPFAM" id="SSF52540">
    <property type="entry name" value="P-loop containing nucleoside triphosphate hydrolases"/>
    <property type="match status" value="1"/>
</dbReference>
<reference evidence="1" key="3">
    <citation type="submission" date="2025-09" db="UniProtKB">
        <authorList>
            <consortium name="Ensembl"/>
        </authorList>
    </citation>
    <scope>IDENTIFICATION</scope>
</reference>
<name>A0A8C5I6B9_GOUWI</name>
<keyword evidence="2" id="KW-1185">Reference proteome</keyword>
<dbReference type="InterPro" id="IPR027417">
    <property type="entry name" value="P-loop_NTPase"/>
</dbReference>